<organism evidence="1 2">
    <name type="scientific">Mycobacterium phage Konstantine</name>
    <dbReference type="NCBI Taxonomy" id="563121"/>
    <lineage>
        <taxon>Viruses</taxon>
        <taxon>Duplodnaviria</taxon>
        <taxon>Heunggongvirae</taxon>
        <taxon>Uroviricota</taxon>
        <taxon>Caudoviricetes</taxon>
        <taxon>Konstantinevirus</taxon>
        <taxon>Konstantinevirus konstantine</taxon>
    </lineage>
</organism>
<protein>
    <submittedName>
        <fullName evidence="1">Uncharacterized protein</fullName>
    </submittedName>
</protein>
<dbReference type="Proteomes" id="UP000002183">
    <property type="component" value="Segment"/>
</dbReference>
<name>B5U528_9CAUD</name>
<dbReference type="KEGG" id="vg:6940760"/>
<dbReference type="GeneID" id="6940760"/>
<evidence type="ECO:0000313" key="1">
    <source>
        <dbReference type="EMBL" id="ACI12474.1"/>
    </source>
</evidence>
<reference evidence="1 2" key="1">
    <citation type="submission" date="2008-09" db="EMBL/GenBank/DDBJ databases">
        <authorList>
            <person name="Tantoco A.T."/>
            <person name="Edgar R.H."/>
            <person name="Ko C."/>
            <person name="Chambers R.A."/>
            <person name="Jacobs-Sera D."/>
            <person name="Hendrix R.W."/>
            <person name="Hatfull G.F."/>
        </authorList>
    </citation>
    <scope>NUCLEOTIDE SEQUENCE [LARGE SCALE GENOMIC DNA]</scope>
</reference>
<dbReference type="RefSeq" id="YP_002242115.1">
    <property type="nucleotide sequence ID" value="NC_011292.1"/>
</dbReference>
<keyword evidence="2" id="KW-1185">Reference proteome</keyword>
<gene>
    <name evidence="1" type="primary">58</name>
    <name evidence="1" type="ORF">KONSTANTINE_58</name>
</gene>
<accession>B5U528</accession>
<proteinExistence type="predicted"/>
<evidence type="ECO:0000313" key="2">
    <source>
        <dbReference type="Proteomes" id="UP000002183"/>
    </source>
</evidence>
<sequence>MKEWVYVPAGEVVIGDITRRGRVAATIAGSFPRTRTLTFEGSTTKITVSDHAPVETLR</sequence>
<dbReference type="EMBL" id="FJ174691">
    <property type="protein sequence ID" value="ACI12474.1"/>
    <property type="molecule type" value="Genomic_DNA"/>
</dbReference>